<dbReference type="KEGG" id="pbf:CFX0092_A0073"/>
<protein>
    <recommendedName>
        <fullName evidence="2">Cytochrome c-552/4 domain-containing protein</fullName>
    </recommendedName>
</protein>
<dbReference type="SUPFAM" id="SSF48695">
    <property type="entry name" value="Multiheme cytochromes"/>
    <property type="match status" value="1"/>
</dbReference>
<evidence type="ECO:0000313" key="4">
    <source>
        <dbReference type="Proteomes" id="UP000215027"/>
    </source>
</evidence>
<dbReference type="Gene3D" id="1.10.1130.10">
    <property type="entry name" value="Flavocytochrome C3, Chain A"/>
    <property type="match status" value="1"/>
</dbReference>
<dbReference type="InterPro" id="IPR023155">
    <property type="entry name" value="Cyt_c-552/4"/>
</dbReference>
<organism evidence="3 4">
    <name type="scientific">Candidatus Promineifilum breve</name>
    <dbReference type="NCBI Taxonomy" id="1806508"/>
    <lineage>
        <taxon>Bacteria</taxon>
        <taxon>Bacillati</taxon>
        <taxon>Chloroflexota</taxon>
        <taxon>Ardenticatenia</taxon>
        <taxon>Candidatus Promineifilales</taxon>
        <taxon>Candidatus Promineifilaceae</taxon>
        <taxon>Candidatus Promineifilum</taxon>
    </lineage>
</organism>
<name>A0A160SY52_9CHLR</name>
<dbReference type="RefSeq" id="WP_095041622.1">
    <property type="nucleotide sequence ID" value="NZ_LN890655.1"/>
</dbReference>
<dbReference type="Proteomes" id="UP000215027">
    <property type="component" value="Chromosome I"/>
</dbReference>
<dbReference type="EMBL" id="LN890655">
    <property type="protein sequence ID" value="CUS01954.2"/>
    <property type="molecule type" value="Genomic_DNA"/>
</dbReference>
<evidence type="ECO:0000259" key="2">
    <source>
        <dbReference type="Pfam" id="PF13435"/>
    </source>
</evidence>
<dbReference type="AlphaFoldDB" id="A0A160SY52"/>
<keyword evidence="4" id="KW-1185">Reference proteome</keyword>
<accession>A0A160SY52</accession>
<dbReference type="Pfam" id="PF13435">
    <property type="entry name" value="Cytochrome_C554"/>
    <property type="match status" value="1"/>
</dbReference>
<sequence>MNRQHNQFKPNQSQRRQGRAALGLGVLLLGLAGLMLAVGIGRVVAGERPQSANDGQPHATVATLPLPTTRQDFFLPGTQPGGLDDSHPLIDPTTCDACHTDPIYKAWRGSMMGQAGRDPVFWAAFAVAQNDAADAGEYCLRCHTPTAWYDERDHALTPGDLTPADINAGLACEVCHRMVDPVSGATDETAAIDTAIRAALTDPPPSDHFATAMLILDPLDRRRGPFAFPDPQSGPHQRWQARFQGQDDALAASRLCGSCHNVDNPLLSWNENPPGGGPAQFWPNDLDTAAPSFAKDDLFPVERTYDEWLNSEYATGGVYAPQFAGAKPDGIVASCQDCHMVRQTGEAAESFVSPVFRDCATTGCLPAHIFAGGNSWVPKIIQDPRWRLRNPADAAALNQTALAAQSMLRRAATLELDVVDDGDQKDVTVRVINETGHKLPTGYPEGRRMWLNLRAYDDDGELIYESGAYDPATGHLTKDAAIKVYEVEQGLTPQLATLVGLDAGPTFHFALNNMTNKDNRIPPRGYTVAAFDRPGLRPVGATYADGQYWDDTAYSVPADTARVVATLYYQLASGDYITFLREMGGADGQTLGAIWDDSKSPPELVAQAEFPQPILNYIPINRAP</sequence>
<feature type="domain" description="Cytochrome c-552/4" evidence="2">
    <location>
        <begin position="94"/>
        <end position="176"/>
    </location>
</feature>
<keyword evidence="1" id="KW-0472">Membrane</keyword>
<proteinExistence type="predicted"/>
<keyword evidence="1" id="KW-1133">Transmembrane helix</keyword>
<evidence type="ECO:0000256" key="1">
    <source>
        <dbReference type="SAM" id="Phobius"/>
    </source>
</evidence>
<reference evidence="3" key="1">
    <citation type="submission" date="2016-01" db="EMBL/GenBank/DDBJ databases">
        <authorList>
            <person name="Mcilroy J.S."/>
            <person name="Karst M S."/>
            <person name="Albertsen M."/>
        </authorList>
    </citation>
    <scope>NUCLEOTIDE SEQUENCE</scope>
    <source>
        <strain evidence="3">Cfx-K</strain>
    </source>
</reference>
<gene>
    <name evidence="3" type="ORF">CFX0092_A0073</name>
</gene>
<dbReference type="InterPro" id="IPR036280">
    <property type="entry name" value="Multihaem_cyt_sf"/>
</dbReference>
<keyword evidence="1" id="KW-0812">Transmembrane</keyword>
<dbReference type="OrthoDB" id="9814800at2"/>
<evidence type="ECO:0000313" key="3">
    <source>
        <dbReference type="EMBL" id="CUS01954.2"/>
    </source>
</evidence>
<feature type="transmembrane region" description="Helical" evidence="1">
    <location>
        <begin position="21"/>
        <end position="41"/>
    </location>
</feature>